<evidence type="ECO:0000256" key="5">
    <source>
        <dbReference type="SAM" id="Phobius"/>
    </source>
</evidence>
<dbReference type="RefSeq" id="WP_244351994.1">
    <property type="nucleotide sequence ID" value="NZ_JAFIRA010000041.1"/>
</dbReference>
<evidence type="ECO:0000313" key="7">
    <source>
        <dbReference type="Proteomes" id="UP000830835"/>
    </source>
</evidence>
<protein>
    <submittedName>
        <fullName evidence="6">SemiSWEET transporter</fullName>
    </submittedName>
</protein>
<dbReference type="InterPro" id="IPR006603">
    <property type="entry name" value="PQ-loop_rpt"/>
</dbReference>
<accession>A0ABT0CDR4</accession>
<evidence type="ECO:0000313" key="6">
    <source>
        <dbReference type="EMBL" id="MCJ2543935.1"/>
    </source>
</evidence>
<comment type="subcellular location">
    <subcellularLocation>
        <location evidence="1">Membrane</location>
        <topology evidence="1">Multi-pass membrane protein</topology>
    </subcellularLocation>
</comment>
<dbReference type="InterPro" id="IPR047662">
    <property type="entry name" value="SemiSWEET"/>
</dbReference>
<name>A0ABT0CDR4_THEVL</name>
<gene>
    <name evidence="6" type="ORF">JX360_13655</name>
</gene>
<keyword evidence="2 5" id="KW-0812">Transmembrane</keyword>
<reference evidence="6" key="1">
    <citation type="submission" date="2021-02" db="EMBL/GenBank/DDBJ databases">
        <title>The CRISPR/cas machinery reduction and long-range gene transfer in the hot spring cyanobacterium Synechococcus.</title>
        <authorList>
            <person name="Dvorak P."/>
            <person name="Jahodarova E."/>
            <person name="Hasler P."/>
            <person name="Poulickova A."/>
        </authorList>
    </citation>
    <scope>NUCLEOTIDE SEQUENCE</scope>
    <source>
        <strain evidence="6">Rupite</strain>
    </source>
</reference>
<evidence type="ECO:0000256" key="2">
    <source>
        <dbReference type="ARBA" id="ARBA00022692"/>
    </source>
</evidence>
<evidence type="ECO:0000256" key="4">
    <source>
        <dbReference type="ARBA" id="ARBA00023136"/>
    </source>
</evidence>
<sequence length="85" mass="9654">MNLTLWIGLLAATLTTSSFFPQALKTWRSQRADDFSWSYLLLFGVGILMWDLYGLLRQDTAITLANTITLALIGVIILTKFRSER</sequence>
<feature type="transmembrane region" description="Helical" evidence="5">
    <location>
        <begin position="60"/>
        <end position="79"/>
    </location>
</feature>
<keyword evidence="4 5" id="KW-0472">Membrane</keyword>
<dbReference type="EMBL" id="JAFIRA010000041">
    <property type="protein sequence ID" value="MCJ2543935.1"/>
    <property type="molecule type" value="Genomic_DNA"/>
</dbReference>
<organism evidence="6 7">
    <name type="scientific">Thermostichus vulcanus str. 'Rupite'</name>
    <dbReference type="NCBI Taxonomy" id="2813851"/>
    <lineage>
        <taxon>Bacteria</taxon>
        <taxon>Bacillati</taxon>
        <taxon>Cyanobacteriota</taxon>
        <taxon>Cyanophyceae</taxon>
        <taxon>Thermostichales</taxon>
        <taxon>Thermostichaceae</taxon>
        <taxon>Thermostichus</taxon>
    </lineage>
</organism>
<keyword evidence="3 5" id="KW-1133">Transmembrane helix</keyword>
<comment type="caution">
    <text evidence="6">The sequence shown here is derived from an EMBL/GenBank/DDBJ whole genome shotgun (WGS) entry which is preliminary data.</text>
</comment>
<proteinExistence type="predicted"/>
<dbReference type="NCBIfam" id="NF037968">
    <property type="entry name" value="SemiSWEET_2"/>
    <property type="match status" value="1"/>
</dbReference>
<dbReference type="Proteomes" id="UP000830835">
    <property type="component" value="Unassembled WGS sequence"/>
</dbReference>
<evidence type="ECO:0000256" key="1">
    <source>
        <dbReference type="ARBA" id="ARBA00004141"/>
    </source>
</evidence>
<feature type="transmembrane region" description="Helical" evidence="5">
    <location>
        <begin position="35"/>
        <end position="53"/>
    </location>
</feature>
<keyword evidence="7" id="KW-1185">Reference proteome</keyword>
<evidence type="ECO:0000256" key="3">
    <source>
        <dbReference type="ARBA" id="ARBA00022989"/>
    </source>
</evidence>
<dbReference type="Gene3D" id="1.20.1280.290">
    <property type="match status" value="1"/>
</dbReference>
<dbReference type="Pfam" id="PF04193">
    <property type="entry name" value="PQ-loop"/>
    <property type="match status" value="1"/>
</dbReference>